<comment type="similarity">
    <text evidence="1">Belongs to the type-1 OGG1 family.</text>
</comment>
<dbReference type="Gene3D" id="3.30.310.260">
    <property type="match status" value="1"/>
</dbReference>
<evidence type="ECO:0000256" key="5">
    <source>
        <dbReference type="ARBA" id="ARBA00023204"/>
    </source>
</evidence>
<keyword evidence="7" id="KW-0511">Multifunctional enzyme</keyword>
<evidence type="ECO:0000256" key="3">
    <source>
        <dbReference type="ARBA" id="ARBA00022763"/>
    </source>
</evidence>
<dbReference type="SMART" id="SM00478">
    <property type="entry name" value="ENDO3c"/>
    <property type="match status" value="1"/>
</dbReference>
<evidence type="ECO:0000313" key="12">
    <source>
        <dbReference type="Proteomes" id="UP001082703"/>
    </source>
</evidence>
<evidence type="ECO:0000259" key="10">
    <source>
        <dbReference type="SMART" id="SM00478"/>
    </source>
</evidence>
<dbReference type="CDD" id="cd00056">
    <property type="entry name" value="ENDO3c"/>
    <property type="match status" value="1"/>
</dbReference>
<comment type="catalytic activity">
    <reaction evidence="9">
        <text>2'-deoxyribonucleotide-(2'-deoxyribose 5'-phosphate)-2'-deoxyribonucleotide-DNA = a 3'-end 2'-deoxyribonucleotide-(2,3-dehydro-2,3-deoxyribose 5'-phosphate)-DNA + a 5'-end 5'-phospho-2'-deoxyribonucleoside-DNA + H(+)</text>
        <dbReference type="Rhea" id="RHEA:66592"/>
        <dbReference type="Rhea" id="RHEA-COMP:13180"/>
        <dbReference type="Rhea" id="RHEA-COMP:16897"/>
        <dbReference type="Rhea" id="RHEA-COMP:17067"/>
        <dbReference type="ChEBI" id="CHEBI:15378"/>
        <dbReference type="ChEBI" id="CHEBI:136412"/>
        <dbReference type="ChEBI" id="CHEBI:157695"/>
        <dbReference type="ChEBI" id="CHEBI:167181"/>
        <dbReference type="EC" id="4.2.99.18"/>
    </reaction>
</comment>
<protein>
    <recommendedName>
        <fullName evidence="2">DNA-(apurinic or apyrimidinic site) lyase</fullName>
        <ecNumber evidence="2">4.2.99.18</ecNumber>
    </recommendedName>
</protein>
<dbReference type="InterPro" id="IPR023170">
    <property type="entry name" value="HhH_base_excis_C"/>
</dbReference>
<feature type="domain" description="HhH-GPD" evidence="10">
    <location>
        <begin position="104"/>
        <end position="253"/>
    </location>
</feature>
<keyword evidence="8" id="KW-0326">Glycosidase</keyword>
<dbReference type="Gene3D" id="1.10.1670.10">
    <property type="entry name" value="Helix-hairpin-Helix base-excision DNA repair enzymes (C-terminal)"/>
    <property type="match status" value="1"/>
</dbReference>
<dbReference type="Proteomes" id="UP001082703">
    <property type="component" value="Unassembled WGS sequence"/>
</dbReference>
<dbReference type="InterPro" id="IPR012904">
    <property type="entry name" value="OGG_N"/>
</dbReference>
<gene>
    <name evidence="11" type="ORF">OUY18_13655</name>
</gene>
<dbReference type="SUPFAM" id="SSF55945">
    <property type="entry name" value="TATA-box binding protein-like"/>
    <property type="match status" value="1"/>
</dbReference>
<dbReference type="SUPFAM" id="SSF48150">
    <property type="entry name" value="DNA-glycosylase"/>
    <property type="match status" value="1"/>
</dbReference>
<accession>A0ABT4BWL7</accession>
<evidence type="ECO:0000256" key="8">
    <source>
        <dbReference type="ARBA" id="ARBA00023295"/>
    </source>
</evidence>
<keyword evidence="6" id="KW-0456">Lyase</keyword>
<evidence type="ECO:0000256" key="4">
    <source>
        <dbReference type="ARBA" id="ARBA00022801"/>
    </source>
</evidence>
<evidence type="ECO:0000256" key="1">
    <source>
        <dbReference type="ARBA" id="ARBA00010679"/>
    </source>
</evidence>
<evidence type="ECO:0000313" key="11">
    <source>
        <dbReference type="EMBL" id="MCY1715296.1"/>
    </source>
</evidence>
<reference evidence="11 12" key="1">
    <citation type="submission" date="2022-11" db="EMBL/GenBank/DDBJ databases">
        <authorList>
            <person name="Caiyu Z."/>
        </authorList>
    </citation>
    <scope>NUCLEOTIDE SEQUENCE [LARGE SCALE GENOMIC DNA]</scope>
    <source>
        <strain evidence="11 12">YR-4</strain>
    </source>
</reference>
<dbReference type="Gene3D" id="1.10.340.30">
    <property type="entry name" value="Hypothetical protein, domain 2"/>
    <property type="match status" value="1"/>
</dbReference>
<keyword evidence="3" id="KW-0227">DNA damage</keyword>
<evidence type="ECO:0000256" key="2">
    <source>
        <dbReference type="ARBA" id="ARBA00012720"/>
    </source>
</evidence>
<evidence type="ECO:0000256" key="6">
    <source>
        <dbReference type="ARBA" id="ARBA00023239"/>
    </source>
</evidence>
<evidence type="ECO:0000256" key="9">
    <source>
        <dbReference type="ARBA" id="ARBA00044632"/>
    </source>
</evidence>
<evidence type="ECO:0000256" key="7">
    <source>
        <dbReference type="ARBA" id="ARBA00023268"/>
    </source>
</evidence>
<keyword evidence="4" id="KW-0378">Hydrolase</keyword>
<dbReference type="RefSeq" id="WP_268059333.1">
    <property type="nucleotide sequence ID" value="NZ_JAPOHA010000020.1"/>
</dbReference>
<dbReference type="Pfam" id="PF00730">
    <property type="entry name" value="HhH-GPD"/>
    <property type="match status" value="1"/>
</dbReference>
<organism evidence="11 12">
    <name type="scientific">Caproiciproducens galactitolivorans</name>
    <dbReference type="NCBI Taxonomy" id="642589"/>
    <lineage>
        <taxon>Bacteria</taxon>
        <taxon>Bacillati</taxon>
        <taxon>Bacillota</taxon>
        <taxon>Clostridia</taxon>
        <taxon>Eubacteriales</taxon>
        <taxon>Acutalibacteraceae</taxon>
        <taxon>Caproiciproducens</taxon>
    </lineage>
</organism>
<proteinExistence type="inferred from homology"/>
<dbReference type="InterPro" id="IPR052054">
    <property type="entry name" value="Oxidative_DNA_repair_enzyme"/>
</dbReference>
<keyword evidence="12" id="KW-1185">Reference proteome</keyword>
<dbReference type="EMBL" id="JAPOHA010000020">
    <property type="protein sequence ID" value="MCY1715296.1"/>
    <property type="molecule type" value="Genomic_DNA"/>
</dbReference>
<dbReference type="InterPro" id="IPR003265">
    <property type="entry name" value="HhH-GPD_domain"/>
</dbReference>
<keyword evidence="5" id="KW-0234">DNA repair</keyword>
<dbReference type="EC" id="4.2.99.18" evidence="2"/>
<name>A0ABT4BWL7_9FIRM</name>
<dbReference type="PANTHER" id="PTHR10242:SF2">
    <property type="entry name" value="N-GLYCOSYLASE_DNA LYASE"/>
    <property type="match status" value="1"/>
</dbReference>
<dbReference type="InterPro" id="IPR011257">
    <property type="entry name" value="DNA_glycosylase"/>
</dbReference>
<dbReference type="Pfam" id="PF07934">
    <property type="entry name" value="OGG_N"/>
    <property type="match status" value="1"/>
</dbReference>
<comment type="caution">
    <text evidence="11">The sequence shown here is derived from an EMBL/GenBank/DDBJ whole genome shotgun (WGS) entry which is preliminary data.</text>
</comment>
<dbReference type="PANTHER" id="PTHR10242">
    <property type="entry name" value="8-OXOGUANINE DNA GLYCOSYLASE"/>
    <property type="match status" value="1"/>
</dbReference>
<sequence length="262" mass="29621">MGKNVDFDLEQTLECGQCFRWDKQPDGSYTGVAFGHILNISEKNIPQVYEDEFWRHYFDLSLDYAKIRADLSAEDETLAQAAKFAPGMRILNQEPWEALCSFIISQNNNIPRIRGIVKRLCGQFGEPVGDGFFTFPSAERLAALRAEELSEIRCGFRAKYIVDAAQKVVAGQVDLEKLKTAELSDAREQLMSIHGVGPKVADCTLLYGLHRLEAFPMDVWMKRAMRTLFPGRGPEAFGCYAGIAQQYIFHYSRCNPALFAEK</sequence>